<evidence type="ECO:0000259" key="6">
    <source>
        <dbReference type="PROSITE" id="PS50893"/>
    </source>
</evidence>
<evidence type="ECO:0000256" key="3">
    <source>
        <dbReference type="ARBA" id="ARBA00022989"/>
    </source>
</evidence>
<feature type="domain" description="ABC transmembrane type-1" evidence="7">
    <location>
        <begin position="15"/>
        <end position="293"/>
    </location>
</feature>
<sequence>MRRTLRRHRSSVVRSALLIMGHQACEALVPVAIGVAIDTAIVRESPGLLLLCLLGLAVLFGALTLCWRWAARYGYGAAIDEAHLLRTELARRLLDPLGTRLRRTRGELLSIASSDADLAAKAVNYVPGLWGAAAALAVSCAVLLTVDLRLGAVLIATSIAATLSLNALSPLLSRRSTTQQETLADASALATDLVSGLRALQGIGAQRSAADRYRAVSTGAADAGIRAGDAKALQSGATVLASGLVLVVSVAGASLLAARGDISIGALVAAVGAAQFISEPLTNVGSYLQLRAATRAGAVRVGGVLDSPPSRGANAGGAAPAPAGAALPLVFRNVSARPRSDGDPEGITLTVEPGEFVGVVAEEPTVELLRRLLDGDPPDGASGTLALGPTPVAGLGHAARRSLIHLEPHRPDLFTGTIRHNLTLGSDGDADLDRALAAANATEFVSAQPLGTDAPLRDRGLTLSGGQRQRLALARALHADPPVLVLHEPTTAVDSVTEEAIADGLAALRHRDRARTSVLFTTSPALLARTHRVVLIEDGRVAASGTHHELLRDSEPYRKRVLR</sequence>
<dbReference type="SUPFAM" id="SSF52540">
    <property type="entry name" value="P-loop containing nucleoside triphosphate hydrolases"/>
    <property type="match status" value="1"/>
</dbReference>
<dbReference type="SUPFAM" id="SSF90123">
    <property type="entry name" value="ABC transporter transmembrane region"/>
    <property type="match status" value="1"/>
</dbReference>
<accession>A0A4R6V5T4</accession>
<keyword evidence="4 5" id="KW-0472">Membrane</keyword>
<dbReference type="InterPro" id="IPR011527">
    <property type="entry name" value="ABC1_TM_dom"/>
</dbReference>
<reference evidence="8 9" key="1">
    <citation type="submission" date="2019-03" db="EMBL/GenBank/DDBJ databases">
        <title>Genomic Encyclopedia of Type Strains, Phase IV (KMG-IV): sequencing the most valuable type-strain genomes for metagenomic binning, comparative biology and taxonomic classification.</title>
        <authorList>
            <person name="Goeker M."/>
        </authorList>
    </citation>
    <scope>NUCLEOTIDE SEQUENCE [LARGE SCALE GENOMIC DNA]</scope>
    <source>
        <strain evidence="8 9">DSM 46770</strain>
    </source>
</reference>
<protein>
    <submittedName>
        <fullName evidence="8">Putative ABC transport system ATP-binding protein</fullName>
    </submittedName>
</protein>
<evidence type="ECO:0000313" key="8">
    <source>
        <dbReference type="EMBL" id="TDQ54248.1"/>
    </source>
</evidence>
<feature type="transmembrane region" description="Helical" evidence="5">
    <location>
        <begin position="12"/>
        <end position="36"/>
    </location>
</feature>
<dbReference type="AlphaFoldDB" id="A0A4R6V5T4"/>
<keyword evidence="3 5" id="KW-1133">Transmembrane helix</keyword>
<dbReference type="PROSITE" id="PS50893">
    <property type="entry name" value="ABC_TRANSPORTER_2"/>
    <property type="match status" value="1"/>
</dbReference>
<dbReference type="InterPro" id="IPR036640">
    <property type="entry name" value="ABC1_TM_sf"/>
</dbReference>
<keyword evidence="2 5" id="KW-0812">Transmembrane</keyword>
<organism evidence="8 9">
    <name type="scientific">Actinorugispora endophytica</name>
    <dbReference type="NCBI Taxonomy" id="1605990"/>
    <lineage>
        <taxon>Bacteria</taxon>
        <taxon>Bacillati</taxon>
        <taxon>Actinomycetota</taxon>
        <taxon>Actinomycetes</taxon>
        <taxon>Streptosporangiales</taxon>
        <taxon>Nocardiopsidaceae</taxon>
        <taxon>Actinorugispora</taxon>
    </lineage>
</organism>
<comment type="subcellular location">
    <subcellularLocation>
        <location evidence="1">Cell membrane</location>
        <topology evidence="1">Multi-pass membrane protein</topology>
    </subcellularLocation>
</comment>
<dbReference type="EMBL" id="SNYN01000002">
    <property type="protein sequence ID" value="TDQ54248.1"/>
    <property type="molecule type" value="Genomic_DNA"/>
</dbReference>
<dbReference type="Proteomes" id="UP000295281">
    <property type="component" value="Unassembled WGS sequence"/>
</dbReference>
<feature type="transmembrane region" description="Helical" evidence="5">
    <location>
        <begin position="122"/>
        <end position="144"/>
    </location>
</feature>
<feature type="transmembrane region" description="Helical" evidence="5">
    <location>
        <begin position="150"/>
        <end position="168"/>
    </location>
</feature>
<proteinExistence type="predicted"/>
<feature type="transmembrane region" description="Helical" evidence="5">
    <location>
        <begin position="48"/>
        <end position="67"/>
    </location>
</feature>
<evidence type="ECO:0000313" key="9">
    <source>
        <dbReference type="Proteomes" id="UP000295281"/>
    </source>
</evidence>
<evidence type="ECO:0000256" key="1">
    <source>
        <dbReference type="ARBA" id="ARBA00004651"/>
    </source>
</evidence>
<dbReference type="RefSeq" id="WP_133740254.1">
    <property type="nucleotide sequence ID" value="NZ_SNYN01000002.1"/>
</dbReference>
<dbReference type="GO" id="GO:0005886">
    <property type="term" value="C:plasma membrane"/>
    <property type="evidence" value="ECO:0007669"/>
    <property type="project" value="UniProtKB-SubCell"/>
</dbReference>
<dbReference type="InterPro" id="IPR027417">
    <property type="entry name" value="P-loop_NTPase"/>
</dbReference>
<dbReference type="InterPro" id="IPR003439">
    <property type="entry name" value="ABC_transporter-like_ATP-bd"/>
</dbReference>
<dbReference type="GO" id="GO:0140359">
    <property type="term" value="F:ABC-type transporter activity"/>
    <property type="evidence" value="ECO:0007669"/>
    <property type="project" value="InterPro"/>
</dbReference>
<evidence type="ECO:0000256" key="4">
    <source>
        <dbReference type="ARBA" id="ARBA00023136"/>
    </source>
</evidence>
<dbReference type="Pfam" id="PF00664">
    <property type="entry name" value="ABC_membrane"/>
    <property type="match status" value="1"/>
</dbReference>
<dbReference type="InterPro" id="IPR017871">
    <property type="entry name" value="ABC_transporter-like_CS"/>
</dbReference>
<dbReference type="InterPro" id="IPR039421">
    <property type="entry name" value="Type_1_exporter"/>
</dbReference>
<evidence type="ECO:0000259" key="7">
    <source>
        <dbReference type="PROSITE" id="PS50929"/>
    </source>
</evidence>
<comment type="caution">
    <text evidence="8">The sequence shown here is derived from an EMBL/GenBank/DDBJ whole genome shotgun (WGS) entry which is preliminary data.</text>
</comment>
<dbReference type="Gene3D" id="1.20.1560.10">
    <property type="entry name" value="ABC transporter type 1, transmembrane domain"/>
    <property type="match status" value="1"/>
</dbReference>
<dbReference type="Pfam" id="PF00005">
    <property type="entry name" value="ABC_tran"/>
    <property type="match status" value="1"/>
</dbReference>
<keyword evidence="8" id="KW-0067">ATP-binding</keyword>
<keyword evidence="8" id="KW-0547">Nucleotide-binding</keyword>
<dbReference type="GO" id="GO:0016887">
    <property type="term" value="F:ATP hydrolysis activity"/>
    <property type="evidence" value="ECO:0007669"/>
    <property type="project" value="InterPro"/>
</dbReference>
<evidence type="ECO:0000256" key="2">
    <source>
        <dbReference type="ARBA" id="ARBA00022692"/>
    </source>
</evidence>
<dbReference type="Gene3D" id="3.40.50.300">
    <property type="entry name" value="P-loop containing nucleotide triphosphate hydrolases"/>
    <property type="match status" value="1"/>
</dbReference>
<evidence type="ECO:0000256" key="5">
    <source>
        <dbReference type="SAM" id="Phobius"/>
    </source>
</evidence>
<name>A0A4R6V5T4_9ACTN</name>
<keyword evidence="9" id="KW-1185">Reference proteome</keyword>
<gene>
    <name evidence="8" type="ORF">EV190_10281</name>
</gene>
<feature type="domain" description="ABC transporter" evidence="6">
    <location>
        <begin position="329"/>
        <end position="563"/>
    </location>
</feature>
<dbReference type="OrthoDB" id="4966664at2"/>
<dbReference type="PANTHER" id="PTHR24221:SF654">
    <property type="entry name" value="ATP-BINDING CASSETTE SUB-FAMILY B MEMBER 6"/>
    <property type="match status" value="1"/>
</dbReference>
<dbReference type="GO" id="GO:0005524">
    <property type="term" value="F:ATP binding"/>
    <property type="evidence" value="ECO:0007669"/>
    <property type="project" value="UniProtKB-KW"/>
</dbReference>
<dbReference type="PROSITE" id="PS50929">
    <property type="entry name" value="ABC_TM1F"/>
    <property type="match status" value="1"/>
</dbReference>
<dbReference type="PANTHER" id="PTHR24221">
    <property type="entry name" value="ATP-BINDING CASSETTE SUB-FAMILY B"/>
    <property type="match status" value="1"/>
</dbReference>
<dbReference type="PROSITE" id="PS00211">
    <property type="entry name" value="ABC_TRANSPORTER_1"/>
    <property type="match status" value="1"/>
</dbReference>
<dbReference type="GO" id="GO:0034040">
    <property type="term" value="F:ATPase-coupled lipid transmembrane transporter activity"/>
    <property type="evidence" value="ECO:0007669"/>
    <property type="project" value="TreeGrafter"/>
</dbReference>
<feature type="transmembrane region" description="Helical" evidence="5">
    <location>
        <begin position="236"/>
        <end position="258"/>
    </location>
</feature>